<dbReference type="Proteomes" id="UP000467841">
    <property type="component" value="Unassembled WGS sequence"/>
</dbReference>
<dbReference type="InterPro" id="IPR012337">
    <property type="entry name" value="RNaseH-like_sf"/>
</dbReference>
<feature type="domain" description="RNase H type-1" evidence="1">
    <location>
        <begin position="198"/>
        <end position="264"/>
    </location>
</feature>
<comment type="caution">
    <text evidence="3">The sequence shown here is derived from an EMBL/GenBank/DDBJ whole genome shotgun (WGS) entry which is preliminary data.</text>
</comment>
<keyword evidence="4" id="KW-1185">Reference proteome</keyword>
<dbReference type="Pfam" id="PF13456">
    <property type="entry name" value="RVT_3"/>
    <property type="match status" value="1"/>
</dbReference>
<evidence type="ECO:0000313" key="4">
    <source>
        <dbReference type="Proteomes" id="UP000467841"/>
    </source>
</evidence>
<dbReference type="InterPro" id="IPR052929">
    <property type="entry name" value="RNase_H-like_EbsB-rel"/>
</dbReference>
<name>A0A6D2J262_9BRAS</name>
<dbReference type="Pfam" id="PF13966">
    <property type="entry name" value="zf-RVT"/>
    <property type="match status" value="1"/>
</dbReference>
<dbReference type="Gene3D" id="3.30.420.10">
    <property type="entry name" value="Ribonuclease H-like superfamily/Ribonuclease H"/>
    <property type="match status" value="1"/>
</dbReference>
<dbReference type="InterPro" id="IPR026960">
    <property type="entry name" value="RVT-Znf"/>
</dbReference>
<gene>
    <name evidence="3" type="ORF">MERR_LOCUS20379</name>
</gene>
<dbReference type="GO" id="GO:0004523">
    <property type="term" value="F:RNA-DNA hybrid ribonuclease activity"/>
    <property type="evidence" value="ECO:0007669"/>
    <property type="project" value="InterPro"/>
</dbReference>
<dbReference type="InterPro" id="IPR044730">
    <property type="entry name" value="RNase_H-like_dom_plant"/>
</dbReference>
<evidence type="ECO:0008006" key="5">
    <source>
        <dbReference type="Google" id="ProtNLM"/>
    </source>
</evidence>
<feature type="domain" description="Reverse transcriptase zinc-binding" evidence="2">
    <location>
        <begin position="45"/>
        <end position="117"/>
    </location>
</feature>
<protein>
    <recommendedName>
        <fullName evidence="5">Reverse transcriptase zinc-binding domain-containing protein</fullName>
    </recommendedName>
</protein>
<dbReference type="GO" id="GO:0003676">
    <property type="term" value="F:nucleic acid binding"/>
    <property type="evidence" value="ECO:0007669"/>
    <property type="project" value="InterPro"/>
</dbReference>
<proteinExistence type="predicted"/>
<dbReference type="PANTHER" id="PTHR47074">
    <property type="entry name" value="BNAC02G40300D PROTEIN"/>
    <property type="match status" value="1"/>
</dbReference>
<evidence type="ECO:0000259" key="2">
    <source>
        <dbReference type="Pfam" id="PF13966"/>
    </source>
</evidence>
<sequence length="265" mass="29722">MIMSIRPSQRGAQDAYIWLPSKSGEYTAKTGYHISRALKDPPAETQQTSINWNADIWLGHFSLKIKLFLWKILQKALPTGENLLNRGLFDSTCCIHCGELETTEHLFFRCKFAQKVWSLAPFAKNLDLSTIIFDASINVLKRLVCLPPTGISAGPLFPWLYWTIWTARNHYLGEETPPSFTKRGNQRTLHPDTVICFTDGAWKQDTAIAGAGWIFTNREGSKLDSGSLAEPFASSPLMAEAIAIRSALIHALEKDFLHLQIKSDA</sequence>
<dbReference type="AlphaFoldDB" id="A0A6D2J262"/>
<organism evidence="3 4">
    <name type="scientific">Microthlaspi erraticum</name>
    <dbReference type="NCBI Taxonomy" id="1685480"/>
    <lineage>
        <taxon>Eukaryota</taxon>
        <taxon>Viridiplantae</taxon>
        <taxon>Streptophyta</taxon>
        <taxon>Embryophyta</taxon>
        <taxon>Tracheophyta</taxon>
        <taxon>Spermatophyta</taxon>
        <taxon>Magnoliopsida</taxon>
        <taxon>eudicotyledons</taxon>
        <taxon>Gunneridae</taxon>
        <taxon>Pentapetalae</taxon>
        <taxon>rosids</taxon>
        <taxon>malvids</taxon>
        <taxon>Brassicales</taxon>
        <taxon>Brassicaceae</taxon>
        <taxon>Coluteocarpeae</taxon>
        <taxon>Microthlaspi</taxon>
    </lineage>
</organism>
<dbReference type="InterPro" id="IPR036397">
    <property type="entry name" value="RNaseH_sf"/>
</dbReference>
<dbReference type="SUPFAM" id="SSF53098">
    <property type="entry name" value="Ribonuclease H-like"/>
    <property type="match status" value="1"/>
</dbReference>
<dbReference type="PANTHER" id="PTHR47074:SF49">
    <property type="entry name" value="POLYNUCLEOTIDYL TRANSFERASE, RIBONUCLEASE H-LIKE SUPERFAMILY PROTEIN"/>
    <property type="match status" value="1"/>
</dbReference>
<evidence type="ECO:0000259" key="1">
    <source>
        <dbReference type="Pfam" id="PF13456"/>
    </source>
</evidence>
<dbReference type="OrthoDB" id="1745633at2759"/>
<dbReference type="InterPro" id="IPR002156">
    <property type="entry name" value="RNaseH_domain"/>
</dbReference>
<reference evidence="3" key="1">
    <citation type="submission" date="2020-01" db="EMBL/GenBank/DDBJ databases">
        <authorList>
            <person name="Mishra B."/>
        </authorList>
    </citation>
    <scope>NUCLEOTIDE SEQUENCE [LARGE SCALE GENOMIC DNA]</scope>
</reference>
<dbReference type="CDD" id="cd06222">
    <property type="entry name" value="RNase_H_like"/>
    <property type="match status" value="1"/>
</dbReference>
<accession>A0A6D2J262</accession>
<evidence type="ECO:0000313" key="3">
    <source>
        <dbReference type="EMBL" id="CAA7033144.1"/>
    </source>
</evidence>
<dbReference type="EMBL" id="CACVBM020001129">
    <property type="protein sequence ID" value="CAA7033144.1"/>
    <property type="molecule type" value="Genomic_DNA"/>
</dbReference>